<evidence type="ECO:0000313" key="3">
    <source>
        <dbReference type="Proteomes" id="UP000307173"/>
    </source>
</evidence>
<feature type="compositionally biased region" description="Low complexity" evidence="1">
    <location>
        <begin position="235"/>
        <end position="252"/>
    </location>
</feature>
<reference evidence="2 3" key="1">
    <citation type="journal article" date="2019" name="Front. Genet.">
        <title>Whole-Genome Sequencing of the Opportunistic Yeast Pathogen Candida inconspicua Uncovers Its Hybrid Origin.</title>
        <authorList>
            <person name="Mixao V."/>
            <person name="Hansen A.P."/>
            <person name="Saus E."/>
            <person name="Boekhout T."/>
            <person name="Lass-Florl C."/>
            <person name="Gabaldon T."/>
        </authorList>
    </citation>
    <scope>NUCLEOTIDE SEQUENCE [LARGE SCALE GENOMIC DNA]</scope>
    <source>
        <strain evidence="2 3">CBS 180</strain>
    </source>
</reference>
<feature type="region of interest" description="Disordered" evidence="1">
    <location>
        <begin position="232"/>
        <end position="271"/>
    </location>
</feature>
<dbReference type="AlphaFoldDB" id="A0A4T0X1P9"/>
<accession>A0A4T0X1P9</accession>
<evidence type="ECO:0000256" key="1">
    <source>
        <dbReference type="SAM" id="MobiDB-lite"/>
    </source>
</evidence>
<sequence length="271" mass="31201">MYQPIEFEDKILYLTIDTADGVSVNLTDIYTFSVGFYANSEQDFVSKTFQLNNLSNSDADSTNEIIQNIIQIQNNLHPTIRTNVCQFSNDFTHLTLFHEPFKYTLPMSKLTPEEELKLVKSIYGQLEQFSKLQNNLISSLENQILNKNKIIYNLADSYVQRCTYEKIDDIFNSKLISDLFVNRNMLDFAQSTVSDCIEKLQLTSNTSIMNSKNDPLWRMIVQPTKTKSKTLPITKELAPLASSESSPPTSTSKTKRKLQGLLRREQRKRKL</sequence>
<proteinExistence type="predicted"/>
<name>A0A4T0X1P9_9ASCO</name>
<evidence type="ECO:0000313" key="2">
    <source>
        <dbReference type="EMBL" id="TID28928.1"/>
    </source>
</evidence>
<dbReference type="Proteomes" id="UP000307173">
    <property type="component" value="Unassembled WGS sequence"/>
</dbReference>
<comment type="caution">
    <text evidence="2">The sequence shown here is derived from an EMBL/GenBank/DDBJ whole genome shotgun (WGS) entry which is preliminary data.</text>
</comment>
<organism evidence="2 3">
    <name type="scientific">Pichia inconspicua</name>
    <dbReference type="NCBI Taxonomy" id="52247"/>
    <lineage>
        <taxon>Eukaryota</taxon>
        <taxon>Fungi</taxon>
        <taxon>Dikarya</taxon>
        <taxon>Ascomycota</taxon>
        <taxon>Saccharomycotina</taxon>
        <taxon>Pichiomycetes</taxon>
        <taxon>Pichiales</taxon>
        <taxon>Pichiaceae</taxon>
        <taxon>Pichia</taxon>
    </lineage>
</organism>
<gene>
    <name evidence="2" type="ORF">CANINC_002196</name>
</gene>
<keyword evidence="3" id="KW-1185">Reference proteome</keyword>
<protein>
    <submittedName>
        <fullName evidence="2">Uncharacterized protein</fullName>
    </submittedName>
</protein>
<dbReference type="EMBL" id="SELW01000355">
    <property type="protein sequence ID" value="TID28928.1"/>
    <property type="molecule type" value="Genomic_DNA"/>
</dbReference>